<feature type="region of interest" description="Disordered" evidence="2">
    <location>
        <begin position="1"/>
        <end position="35"/>
    </location>
</feature>
<feature type="domain" description="Multidrug resistance protein MdtA-like alpha-helical hairpin" evidence="4">
    <location>
        <begin position="151"/>
        <end position="217"/>
    </location>
</feature>
<dbReference type="InterPro" id="IPR058625">
    <property type="entry name" value="MdtA-like_BSH"/>
</dbReference>
<gene>
    <name evidence="7" type="ORF">LO50_19685</name>
</gene>
<dbReference type="Pfam" id="PF25876">
    <property type="entry name" value="HH_MFP_RND"/>
    <property type="match status" value="1"/>
</dbReference>
<evidence type="ECO:0000256" key="1">
    <source>
        <dbReference type="ARBA" id="ARBA00009477"/>
    </source>
</evidence>
<proteinExistence type="inferred from homology"/>
<evidence type="ECO:0000256" key="3">
    <source>
        <dbReference type="SAM" id="Phobius"/>
    </source>
</evidence>
<keyword evidence="3" id="KW-0472">Membrane</keyword>
<feature type="domain" description="CusB-like beta-barrel" evidence="6">
    <location>
        <begin position="282"/>
        <end position="326"/>
    </location>
</feature>
<name>A0A0D7DZL9_STUST</name>
<dbReference type="AlphaFoldDB" id="A0A0D7DZL9"/>
<dbReference type="InterPro" id="IPR050739">
    <property type="entry name" value="MFP"/>
</dbReference>
<accession>A0A0D7DZL9</accession>
<comment type="similarity">
    <text evidence="1">Belongs to the membrane fusion protein (MFP) (TC 8.A.1) family.</text>
</comment>
<evidence type="ECO:0000259" key="6">
    <source>
        <dbReference type="Pfam" id="PF25954"/>
    </source>
</evidence>
<protein>
    <submittedName>
        <fullName evidence="7">Hemolysin secretion protein D</fullName>
    </submittedName>
</protein>
<dbReference type="PRINTS" id="PR01490">
    <property type="entry name" value="RTXTOXIND"/>
</dbReference>
<keyword evidence="3" id="KW-0812">Transmembrane</keyword>
<dbReference type="Pfam" id="PF25917">
    <property type="entry name" value="BSH_RND"/>
    <property type="match status" value="1"/>
</dbReference>
<dbReference type="InterPro" id="IPR058792">
    <property type="entry name" value="Beta-barrel_RND_2"/>
</dbReference>
<evidence type="ECO:0000259" key="4">
    <source>
        <dbReference type="Pfam" id="PF25876"/>
    </source>
</evidence>
<reference evidence="7 8" key="1">
    <citation type="submission" date="2014-11" db="EMBL/GenBank/DDBJ databases">
        <title>Genomics and ecophysiology of heterotrophic nitrogen fixing bacteria isolated from estuarine surface water.</title>
        <authorList>
            <person name="Bentzon-Tilia M."/>
            <person name="Severin I."/>
            <person name="Hansen L.H."/>
            <person name="Riemann L."/>
        </authorList>
    </citation>
    <scope>NUCLEOTIDE SEQUENCE [LARGE SCALE GENOMIC DNA]</scope>
    <source>
        <strain evidence="7 8">BAL361</strain>
    </source>
</reference>
<comment type="caution">
    <text evidence="7">The sequence shown here is derived from an EMBL/GenBank/DDBJ whole genome shotgun (WGS) entry which is preliminary data.</text>
</comment>
<keyword evidence="3" id="KW-1133">Transmembrane helix</keyword>
<feature type="compositionally biased region" description="Basic and acidic residues" evidence="2">
    <location>
        <begin position="1"/>
        <end position="11"/>
    </location>
</feature>
<feature type="domain" description="Multidrug resistance protein MdtA-like barrel-sandwich hybrid" evidence="5">
    <location>
        <begin position="86"/>
        <end position="276"/>
    </location>
</feature>
<evidence type="ECO:0000256" key="2">
    <source>
        <dbReference type="SAM" id="MobiDB-lite"/>
    </source>
</evidence>
<dbReference type="EMBL" id="JXXD01000231">
    <property type="protein sequence ID" value="KIZ33686.1"/>
    <property type="molecule type" value="Genomic_DNA"/>
</dbReference>
<dbReference type="PANTHER" id="PTHR30386:SF24">
    <property type="entry name" value="MULTIDRUG RESISTANCE EFFLUX PUMP"/>
    <property type="match status" value="1"/>
</dbReference>
<dbReference type="RefSeq" id="WP_042928801.1">
    <property type="nucleotide sequence ID" value="NZ_JBITTV010000006.1"/>
</dbReference>
<evidence type="ECO:0000313" key="7">
    <source>
        <dbReference type="EMBL" id="KIZ33686.1"/>
    </source>
</evidence>
<dbReference type="Gene3D" id="2.40.30.170">
    <property type="match status" value="1"/>
</dbReference>
<dbReference type="PANTHER" id="PTHR30386">
    <property type="entry name" value="MEMBRANE FUSION SUBUNIT OF EMRAB-TOLC MULTIDRUG EFFLUX PUMP"/>
    <property type="match status" value="1"/>
</dbReference>
<feature type="compositionally biased region" description="Low complexity" evidence="2">
    <location>
        <begin position="12"/>
        <end position="26"/>
    </location>
</feature>
<feature type="transmembrane region" description="Helical" evidence="3">
    <location>
        <begin position="44"/>
        <end position="62"/>
    </location>
</feature>
<evidence type="ECO:0000259" key="5">
    <source>
        <dbReference type="Pfam" id="PF25917"/>
    </source>
</evidence>
<dbReference type="Gene3D" id="2.40.50.100">
    <property type="match status" value="1"/>
</dbReference>
<dbReference type="SUPFAM" id="SSF111369">
    <property type="entry name" value="HlyD-like secretion proteins"/>
    <property type="match status" value="2"/>
</dbReference>
<dbReference type="InterPro" id="IPR058624">
    <property type="entry name" value="MdtA-like_HH"/>
</dbReference>
<organism evidence="7 8">
    <name type="scientific">Stutzerimonas stutzeri</name>
    <name type="common">Pseudomonas stutzeri</name>
    <dbReference type="NCBI Taxonomy" id="316"/>
    <lineage>
        <taxon>Bacteria</taxon>
        <taxon>Pseudomonadati</taxon>
        <taxon>Pseudomonadota</taxon>
        <taxon>Gammaproteobacteria</taxon>
        <taxon>Pseudomonadales</taxon>
        <taxon>Pseudomonadaceae</taxon>
        <taxon>Stutzerimonas</taxon>
    </lineage>
</organism>
<dbReference type="Proteomes" id="UP000032439">
    <property type="component" value="Unassembled WGS sequence"/>
</dbReference>
<dbReference type="Gene3D" id="1.10.287.470">
    <property type="entry name" value="Helix hairpin bin"/>
    <property type="match status" value="1"/>
</dbReference>
<dbReference type="PATRIC" id="fig|316.110.peg.2224"/>
<dbReference type="Pfam" id="PF25954">
    <property type="entry name" value="Beta-barrel_RND_2"/>
    <property type="match status" value="1"/>
</dbReference>
<evidence type="ECO:0000313" key="8">
    <source>
        <dbReference type="Proteomes" id="UP000032439"/>
    </source>
</evidence>
<sequence>MTDKKKPREDLPAAPVVEESAAPADAGPVESEPPKTIRPRARTVVLMLGVALVGILAILYAWRLPPFTSGIVTTENAYVRGQITVLAPQVNGYVSEVLVEDFQAVEQGQALIRIDDRIYRQKVAQARAELAARQFELDNVVQALASDQATLASRRAEIGAAKAEFDRARADELRVNELSERGSVSVRERDQIRATARSAAANVKRSEAAIQIAEESLKATGVSKGGLQAQVALAEASLRLAEIDLANTLIKAPRGGQVSQVTVRLGQYVSAGSQLLYLVPRQLWIIANYKETQIHHMRVGQPVTFDIDALDGATLTGRVERLAPATGSEFSVLAPDNATGNFTKVVQRLPVRIAINAEQPLAERLRPGLSVVVHVDTSADDEEGVQ</sequence>